<dbReference type="PATRIC" id="fig|54915.3.peg.7295"/>
<dbReference type="RefSeq" id="WP_049738072.1">
    <property type="nucleotide sequence ID" value="NZ_BJON01000035.1"/>
</dbReference>
<evidence type="ECO:0000313" key="4">
    <source>
        <dbReference type="Proteomes" id="UP000036834"/>
    </source>
</evidence>
<evidence type="ECO:0000313" key="5">
    <source>
        <dbReference type="Proteomes" id="UP000319578"/>
    </source>
</evidence>
<evidence type="ECO:0000313" key="3">
    <source>
        <dbReference type="EMBL" id="KNB74056.1"/>
    </source>
</evidence>
<dbReference type="Proteomes" id="UP000036834">
    <property type="component" value="Unassembled WGS sequence"/>
</dbReference>
<keyword evidence="1" id="KW-0472">Membrane</keyword>
<name>A0A0K9YZH1_9BACL</name>
<dbReference type="EMBL" id="LGIQ01000005">
    <property type="protein sequence ID" value="KNB74056.1"/>
    <property type="molecule type" value="Genomic_DNA"/>
</dbReference>
<sequence>MEYTIIGLLILVILYLYFRINEMQSRLKSIDYFISQIATHTEWTEKINHELRLLIAEGKYVEAVKTARVVFGMSLLEAKQYVDKL</sequence>
<keyword evidence="5" id="KW-1185">Reference proteome</keyword>
<gene>
    <name evidence="3" type="ORF">ADS79_09120</name>
    <name evidence="2" type="ORF">BRE01_65530</name>
</gene>
<reference evidence="2 5" key="3">
    <citation type="submission" date="2019-06" db="EMBL/GenBank/DDBJ databases">
        <title>Whole genome shotgun sequence of Brevibacillus reuszeri NBRC 15719.</title>
        <authorList>
            <person name="Hosoyama A."/>
            <person name="Uohara A."/>
            <person name="Ohji S."/>
            <person name="Ichikawa N."/>
        </authorList>
    </citation>
    <scope>NUCLEOTIDE SEQUENCE [LARGE SCALE GENOMIC DNA]</scope>
    <source>
        <strain evidence="2 5">NBRC 15719</strain>
    </source>
</reference>
<evidence type="ECO:0008006" key="6">
    <source>
        <dbReference type="Google" id="ProtNLM"/>
    </source>
</evidence>
<feature type="transmembrane region" description="Helical" evidence="1">
    <location>
        <begin position="6"/>
        <end position="21"/>
    </location>
</feature>
<dbReference type="AlphaFoldDB" id="A0A0K9YZH1"/>
<reference evidence="4" key="1">
    <citation type="submission" date="2015-07" db="EMBL/GenBank/DDBJ databases">
        <title>Genome sequencing project for genomic taxonomy and phylogenomics of Bacillus-like bacteria.</title>
        <authorList>
            <person name="Liu B."/>
            <person name="Wang J."/>
            <person name="Zhu Y."/>
            <person name="Liu G."/>
            <person name="Chen Q."/>
            <person name="Chen Z."/>
            <person name="Lan J."/>
            <person name="Che J."/>
            <person name="Ge C."/>
            <person name="Shi H."/>
            <person name="Pan Z."/>
            <person name="Liu X."/>
        </authorList>
    </citation>
    <scope>NUCLEOTIDE SEQUENCE [LARGE SCALE GENOMIC DNA]</scope>
    <source>
        <strain evidence="4">DSM 9887</strain>
    </source>
</reference>
<reference evidence="3" key="2">
    <citation type="submission" date="2015-07" db="EMBL/GenBank/DDBJ databases">
        <title>MeaNS - Measles Nucleotide Surveillance Program.</title>
        <authorList>
            <person name="Tran T."/>
            <person name="Druce J."/>
        </authorList>
    </citation>
    <scope>NUCLEOTIDE SEQUENCE</scope>
    <source>
        <strain evidence="3">DSM 9887</strain>
    </source>
</reference>
<comment type="caution">
    <text evidence="3">The sequence shown here is derived from an EMBL/GenBank/DDBJ whole genome shotgun (WGS) entry which is preliminary data.</text>
</comment>
<organism evidence="3 4">
    <name type="scientific">Brevibacillus reuszeri</name>
    <dbReference type="NCBI Taxonomy" id="54915"/>
    <lineage>
        <taxon>Bacteria</taxon>
        <taxon>Bacillati</taxon>
        <taxon>Bacillota</taxon>
        <taxon>Bacilli</taxon>
        <taxon>Bacillales</taxon>
        <taxon>Paenibacillaceae</taxon>
        <taxon>Brevibacillus</taxon>
    </lineage>
</organism>
<proteinExistence type="predicted"/>
<dbReference type="STRING" id="54915.ADS79_09120"/>
<dbReference type="Proteomes" id="UP000319578">
    <property type="component" value="Unassembled WGS sequence"/>
</dbReference>
<dbReference type="OrthoDB" id="2649700at2"/>
<keyword evidence="1" id="KW-0812">Transmembrane</keyword>
<dbReference type="EMBL" id="BJON01000035">
    <property type="protein sequence ID" value="GED72851.1"/>
    <property type="molecule type" value="Genomic_DNA"/>
</dbReference>
<protein>
    <recommendedName>
        <fullName evidence="6">Ribosomal protein L7/L12 C-terminal domain-containing protein</fullName>
    </recommendedName>
</protein>
<evidence type="ECO:0000313" key="2">
    <source>
        <dbReference type="EMBL" id="GED72851.1"/>
    </source>
</evidence>
<keyword evidence="1" id="KW-1133">Transmembrane helix</keyword>
<evidence type="ECO:0000256" key="1">
    <source>
        <dbReference type="SAM" id="Phobius"/>
    </source>
</evidence>
<accession>A0A0K9YZH1</accession>